<organism evidence="1 2">
    <name type="scientific">Dimorphilus gyrociliatus</name>
    <dbReference type="NCBI Taxonomy" id="2664684"/>
    <lineage>
        <taxon>Eukaryota</taxon>
        <taxon>Metazoa</taxon>
        <taxon>Spiralia</taxon>
        <taxon>Lophotrochozoa</taxon>
        <taxon>Annelida</taxon>
        <taxon>Polychaeta</taxon>
        <taxon>Polychaeta incertae sedis</taxon>
        <taxon>Dinophilidae</taxon>
        <taxon>Dimorphilus</taxon>
    </lineage>
</organism>
<comment type="caution">
    <text evidence="1">The sequence shown here is derived from an EMBL/GenBank/DDBJ whole genome shotgun (WGS) entry which is preliminary data.</text>
</comment>
<dbReference type="AlphaFoldDB" id="A0A7I8VT91"/>
<sequence>MANSAIMTEDYRNTLKKLLNSLEELNLDEELQHFDDFVLYSLLLQYSLNGDFRSFKICEKELWQCYTLPKFSDMSDLLSDVLDLPTITLQDTLKLISWKRYEDYLLPPLILAIIQDHQKFVEDFLETYEIVKIEGYQIVLQRLIEVASKMGHDYLITIFLKHRIFPKSKIIAKMICNKDELEKEEISSLKSLLTNGNGLSYSNFFKDCIEFDINEKLLKQLYDFAKEYKLCDPKTLCLLLIKNYAWGKLSTYQKNQNFICLKEIEHCLRGRTKPASNFYLPCNQLPNQTLLQIKDLAYFYNHRDAFYYILTRYPDLFKNGVFCFLFSRMLSILYKNHSTANNLGVIVYCIENYSHLFNNCMRTKHSWAEHLRNREAFSAKTSWFRQFLALSLRFGLILFNWNECIEFAVNEMKNTGNSVIFHMLRLTFGLINGELEKDLPILSLQQMARISIRSVLELPMLKSINYFKQKRILPHRIIGYLMLPELDELIGSPLKLTIDHIDGPIIRQYYVRSCFY</sequence>
<protein>
    <submittedName>
        <fullName evidence="1">Uncharacterized protein</fullName>
    </submittedName>
</protein>
<name>A0A7I8VT91_9ANNE</name>
<dbReference type="EMBL" id="CAJFCJ010000010">
    <property type="protein sequence ID" value="CAD5119522.1"/>
    <property type="molecule type" value="Genomic_DNA"/>
</dbReference>
<evidence type="ECO:0000313" key="2">
    <source>
        <dbReference type="Proteomes" id="UP000549394"/>
    </source>
</evidence>
<accession>A0A7I8VT91</accession>
<keyword evidence="2" id="KW-1185">Reference proteome</keyword>
<evidence type="ECO:0000313" key="1">
    <source>
        <dbReference type="EMBL" id="CAD5119522.1"/>
    </source>
</evidence>
<gene>
    <name evidence="1" type="ORF">DGYR_LOCUS7753</name>
</gene>
<proteinExistence type="predicted"/>
<dbReference type="Proteomes" id="UP000549394">
    <property type="component" value="Unassembled WGS sequence"/>
</dbReference>
<reference evidence="1 2" key="1">
    <citation type="submission" date="2020-08" db="EMBL/GenBank/DDBJ databases">
        <authorList>
            <person name="Hejnol A."/>
        </authorList>
    </citation>
    <scope>NUCLEOTIDE SEQUENCE [LARGE SCALE GENOMIC DNA]</scope>
</reference>